<dbReference type="Gene3D" id="2.170.150.30">
    <property type="entry name" value="RIG-I-like receptor, C-terminal regulatory domain"/>
    <property type="match status" value="1"/>
</dbReference>
<dbReference type="InterPro" id="IPR027417">
    <property type="entry name" value="P-loop_NTPase"/>
</dbReference>
<keyword evidence="2" id="KW-0399">Innate immunity</keyword>
<keyword evidence="3" id="KW-0547">Nucleotide-binding</keyword>
<keyword evidence="7" id="KW-0175">Coiled coil</keyword>
<keyword evidence="5" id="KW-0391">Immunity</keyword>
<dbReference type="GO" id="GO:0005737">
    <property type="term" value="C:cytoplasm"/>
    <property type="evidence" value="ECO:0007669"/>
    <property type="project" value="TreeGrafter"/>
</dbReference>
<dbReference type="PANTHER" id="PTHR14074">
    <property type="entry name" value="HELICASE WITH DEATH DOMAIN-RELATED"/>
    <property type="match status" value="1"/>
</dbReference>
<evidence type="ECO:0000259" key="8">
    <source>
        <dbReference type="PROSITE" id="PS51192"/>
    </source>
</evidence>
<evidence type="ECO:0000313" key="12">
    <source>
        <dbReference type="WBParaSite" id="Pan_g6879.t1"/>
    </source>
</evidence>
<dbReference type="AlphaFoldDB" id="A0A7E5A098"/>
<evidence type="ECO:0000313" key="11">
    <source>
        <dbReference type="Proteomes" id="UP000492821"/>
    </source>
</evidence>
<dbReference type="GO" id="GO:0003724">
    <property type="term" value="F:RNA helicase activity"/>
    <property type="evidence" value="ECO:0007669"/>
    <property type="project" value="UniProtKB-EC"/>
</dbReference>
<evidence type="ECO:0000256" key="6">
    <source>
        <dbReference type="ARBA" id="ARBA00049390"/>
    </source>
</evidence>
<dbReference type="InterPro" id="IPR001650">
    <property type="entry name" value="Helicase_C-like"/>
</dbReference>
<evidence type="ECO:0000259" key="9">
    <source>
        <dbReference type="PROSITE" id="PS51194"/>
    </source>
</evidence>
<comment type="similarity">
    <text evidence="1">Belongs to the helicase family. RLR subfamily.</text>
</comment>
<dbReference type="InterPro" id="IPR021673">
    <property type="entry name" value="RLR_CTR"/>
</dbReference>
<dbReference type="GO" id="GO:0003676">
    <property type="term" value="F:nucleic acid binding"/>
    <property type="evidence" value="ECO:0007669"/>
    <property type="project" value="InterPro"/>
</dbReference>
<evidence type="ECO:0000256" key="1">
    <source>
        <dbReference type="ARBA" id="ARBA00006866"/>
    </source>
</evidence>
<dbReference type="SUPFAM" id="SSF52540">
    <property type="entry name" value="P-loop containing nucleoside triphosphate hydrolases"/>
    <property type="match status" value="1"/>
</dbReference>
<keyword evidence="4" id="KW-0067">ATP-binding</keyword>
<protein>
    <submittedName>
        <fullName evidence="12">Helicase ATP-binding domain-containing protein</fullName>
    </submittedName>
</protein>
<feature type="domain" description="Helicase ATP-binding" evidence="8">
    <location>
        <begin position="314"/>
        <end position="500"/>
    </location>
</feature>
<reference evidence="12" key="2">
    <citation type="submission" date="2020-10" db="UniProtKB">
        <authorList>
            <consortium name="WormBaseParasite"/>
        </authorList>
    </citation>
    <scope>IDENTIFICATION</scope>
</reference>
<evidence type="ECO:0000256" key="5">
    <source>
        <dbReference type="ARBA" id="ARBA00022859"/>
    </source>
</evidence>
<dbReference type="Pfam" id="PF11648">
    <property type="entry name" value="RIG-I_C-RD"/>
    <property type="match status" value="1"/>
</dbReference>
<dbReference type="SMART" id="SM00487">
    <property type="entry name" value="DEXDc"/>
    <property type="match status" value="1"/>
</dbReference>
<dbReference type="InterPro" id="IPR011545">
    <property type="entry name" value="DEAD/DEAH_box_helicase_dom"/>
</dbReference>
<dbReference type="PROSITE" id="PS51194">
    <property type="entry name" value="HELICASE_CTER"/>
    <property type="match status" value="1"/>
</dbReference>
<proteinExistence type="inferred from homology"/>
<dbReference type="InterPro" id="IPR014001">
    <property type="entry name" value="Helicase_ATP-bd"/>
</dbReference>
<dbReference type="GO" id="GO:0045087">
    <property type="term" value="P:innate immune response"/>
    <property type="evidence" value="ECO:0007669"/>
    <property type="project" value="UniProtKB-KW"/>
</dbReference>
<sequence length="1027" mass="116283">MSLFDASIHFNVSKLPPSLPPAMSDDPAPISLTDIRKPYKYLLERKPVHLSLNFVDLYEVEIVDRLACASGYWKCFEPILGPDAIKQALDDDYNNAEAFYKKLRHHERNALLYRCVVDFFAKIDTDLYRSMNTKAWVIECKEMFHKVLNVIHDIRPLTEIRGTIRFITTVSFELARDYQPVLDRLEAGEITEDYAKSLVFRTLPLISDASAYHMFFGIWVSNEKSHAYIDDIMPEFDIFYQLNYADVGAGVVHMVRCLEDVEEAVKTIMDNPAKNEYAKDFFYDRLPDNLTMPLHQKTTNDKPLRMRSYQMELAVNAIKEDNVVIVAPTGTGKTIIATYIIRHHIFELKRTGKKPKVAFVVPSTPLVNQQCDVFKLYLSSMARIIGINGGSVGIADVFNAYDIFVVTPMIIVNALHPDSLLGDNPLPFSIGDLTMIVLDEVHHTNKLHPYNELMNEYRKHKYGNEIVTVRYAPKVVGFTASVGAPPRVESIQQCMTHIVKICANVDAMNIIRVTRHREDLEDFTSKTEDEVVIIPDSNSTVQEQMNALAALMEEIENYIRNLPGVSDSLFEGHAAVSVDFNKFVVWLSLLDDRLPQLGLETTINWKARMATTYLQRMVLAYQGFSAFPSHAVINRFLTGLGNDDRSDLGELVRKQVADISSLPSGEPKTFQKLVQLMNTQFETEPDSRVMVFVQQREYCLLGMPLIEKMTCKEVAYLTGVNSGRELGGMSLSDQQQQLQIFNSGKAPIMLATSVADEGVDVGRCNLVIKYDDVSNDIAHVQRRGRARQMKSRCILITPHSHKHVAESRNSDKIHWVEQALMYIGAMIPNARRRMFAEAIANANEARIEEAERQALMKEEMAPASADYTVHCKKCNRALVDSKFVRAATSIYTVCDESYWSRVTCKPISAQQREVKYNRMPGDAVCHMMCNGPTDHGACNSKVGIVVNLKGIPFPVLGCKELFFQNKLDKNIRVTKKQWKDILSDLFFPPELTSKEMLSMANAPEQPEMSAEAKLAAFEAYCDPDRSD</sequence>
<evidence type="ECO:0000256" key="4">
    <source>
        <dbReference type="ARBA" id="ARBA00022840"/>
    </source>
</evidence>
<dbReference type="Gene3D" id="3.40.50.300">
    <property type="entry name" value="P-loop containing nucleotide triphosphate hydrolases"/>
    <property type="match status" value="2"/>
</dbReference>
<evidence type="ECO:0000256" key="3">
    <source>
        <dbReference type="ARBA" id="ARBA00022741"/>
    </source>
</evidence>
<dbReference type="Pfam" id="PF00271">
    <property type="entry name" value="Helicase_C"/>
    <property type="match status" value="1"/>
</dbReference>
<keyword evidence="11" id="KW-1185">Reference proteome</keyword>
<dbReference type="Pfam" id="PF00270">
    <property type="entry name" value="DEAD"/>
    <property type="match status" value="1"/>
</dbReference>
<dbReference type="PROSITE" id="PS51789">
    <property type="entry name" value="RLR_CTR"/>
    <property type="match status" value="1"/>
</dbReference>
<reference evidence="11" key="1">
    <citation type="journal article" date="2013" name="Genetics">
        <title>The draft genome and transcriptome of Panagrellus redivivus are shaped by the harsh demands of a free-living lifestyle.</title>
        <authorList>
            <person name="Srinivasan J."/>
            <person name="Dillman A.R."/>
            <person name="Macchietto M.G."/>
            <person name="Heikkinen L."/>
            <person name="Lakso M."/>
            <person name="Fracchia K.M."/>
            <person name="Antoshechkin I."/>
            <person name="Mortazavi A."/>
            <person name="Wong G."/>
            <person name="Sternberg P.W."/>
        </authorList>
    </citation>
    <scope>NUCLEOTIDE SEQUENCE [LARGE SCALE GENOMIC DNA]</scope>
    <source>
        <strain evidence="11">MT8872</strain>
    </source>
</reference>
<dbReference type="WBParaSite" id="Pan_g6879.t1">
    <property type="protein sequence ID" value="Pan_g6879.t1"/>
    <property type="gene ID" value="Pan_g6879"/>
</dbReference>
<comment type="catalytic activity">
    <reaction evidence="6">
        <text>ATP + H2O = ADP + phosphate + H(+)</text>
        <dbReference type="Rhea" id="RHEA:13065"/>
        <dbReference type="ChEBI" id="CHEBI:15377"/>
        <dbReference type="ChEBI" id="CHEBI:15378"/>
        <dbReference type="ChEBI" id="CHEBI:30616"/>
        <dbReference type="ChEBI" id="CHEBI:43474"/>
        <dbReference type="ChEBI" id="CHEBI:456216"/>
        <dbReference type="EC" id="3.6.4.13"/>
    </reaction>
    <physiologicalReaction direction="left-to-right" evidence="6">
        <dbReference type="Rhea" id="RHEA:13066"/>
    </physiologicalReaction>
</comment>
<organism evidence="11 12">
    <name type="scientific">Panagrellus redivivus</name>
    <name type="common">Microworm</name>
    <dbReference type="NCBI Taxonomy" id="6233"/>
    <lineage>
        <taxon>Eukaryota</taxon>
        <taxon>Metazoa</taxon>
        <taxon>Ecdysozoa</taxon>
        <taxon>Nematoda</taxon>
        <taxon>Chromadorea</taxon>
        <taxon>Rhabditida</taxon>
        <taxon>Tylenchina</taxon>
        <taxon>Panagrolaimomorpha</taxon>
        <taxon>Panagrolaimoidea</taxon>
        <taxon>Panagrolaimidae</taxon>
        <taxon>Panagrellus</taxon>
    </lineage>
</organism>
<dbReference type="InterPro" id="IPR051363">
    <property type="entry name" value="RLR_Helicase"/>
</dbReference>
<dbReference type="Proteomes" id="UP000492821">
    <property type="component" value="Unassembled WGS sequence"/>
</dbReference>
<dbReference type="PANTHER" id="PTHR14074:SF16">
    <property type="entry name" value="ANTIVIRAL INNATE IMMUNE RESPONSE RECEPTOR RIG-I"/>
    <property type="match status" value="1"/>
</dbReference>
<evidence type="ECO:0000259" key="10">
    <source>
        <dbReference type="PROSITE" id="PS51789"/>
    </source>
</evidence>
<dbReference type="SMART" id="SM00490">
    <property type="entry name" value="HELICc"/>
    <property type="match status" value="1"/>
</dbReference>
<dbReference type="PROSITE" id="PS51192">
    <property type="entry name" value="HELICASE_ATP_BIND_1"/>
    <property type="match status" value="1"/>
</dbReference>
<feature type="coiled-coil region" evidence="7">
    <location>
        <begin position="833"/>
        <end position="860"/>
    </location>
</feature>
<dbReference type="GO" id="GO:0005524">
    <property type="term" value="F:ATP binding"/>
    <property type="evidence" value="ECO:0007669"/>
    <property type="project" value="UniProtKB-KW"/>
</dbReference>
<evidence type="ECO:0000256" key="2">
    <source>
        <dbReference type="ARBA" id="ARBA00022588"/>
    </source>
</evidence>
<dbReference type="InterPro" id="IPR038557">
    <property type="entry name" value="RLR_C_sf"/>
</dbReference>
<feature type="domain" description="Helicase C-terminal" evidence="9">
    <location>
        <begin position="672"/>
        <end position="835"/>
    </location>
</feature>
<evidence type="ECO:0000256" key="7">
    <source>
        <dbReference type="SAM" id="Coils"/>
    </source>
</evidence>
<name>A0A7E5A098_PANRE</name>
<feature type="domain" description="RLR CTR" evidence="10">
    <location>
        <begin position="857"/>
        <end position="995"/>
    </location>
</feature>
<dbReference type="Gene3D" id="1.20.1320.30">
    <property type="match status" value="1"/>
</dbReference>
<accession>A0A7E5A098</accession>